<organism evidence="1 2">
    <name type="scientific">Trichonephila clavipes</name>
    <name type="common">Golden silk orbweaver</name>
    <name type="synonym">Nephila clavipes</name>
    <dbReference type="NCBI Taxonomy" id="2585209"/>
    <lineage>
        <taxon>Eukaryota</taxon>
        <taxon>Metazoa</taxon>
        <taxon>Ecdysozoa</taxon>
        <taxon>Arthropoda</taxon>
        <taxon>Chelicerata</taxon>
        <taxon>Arachnida</taxon>
        <taxon>Araneae</taxon>
        <taxon>Araneomorphae</taxon>
        <taxon>Entelegynae</taxon>
        <taxon>Araneoidea</taxon>
        <taxon>Nephilidae</taxon>
        <taxon>Trichonephila</taxon>
    </lineage>
</organism>
<accession>A0A8X6SBX6</accession>
<proteinExistence type="predicted"/>
<protein>
    <submittedName>
        <fullName evidence="1">Uncharacterized protein</fullName>
    </submittedName>
</protein>
<sequence>MYAAQQSLVVTVTQSWPACHEFESKSSEAPSCRGAMHVKSVEAQTSSRWCSVEVRRGCASSDVVLVL</sequence>
<evidence type="ECO:0000313" key="2">
    <source>
        <dbReference type="Proteomes" id="UP000887159"/>
    </source>
</evidence>
<dbReference type="AlphaFoldDB" id="A0A8X6SBX6"/>
<name>A0A8X6SBX6_TRICX</name>
<keyword evidence="2" id="KW-1185">Reference proteome</keyword>
<dbReference type="Proteomes" id="UP000887159">
    <property type="component" value="Unassembled WGS sequence"/>
</dbReference>
<evidence type="ECO:0000313" key="1">
    <source>
        <dbReference type="EMBL" id="GFY10649.1"/>
    </source>
</evidence>
<comment type="caution">
    <text evidence="1">The sequence shown here is derived from an EMBL/GenBank/DDBJ whole genome shotgun (WGS) entry which is preliminary data.</text>
</comment>
<reference evidence="1" key="1">
    <citation type="submission" date="2020-08" db="EMBL/GenBank/DDBJ databases">
        <title>Multicomponent nature underlies the extraordinary mechanical properties of spider dragline silk.</title>
        <authorList>
            <person name="Kono N."/>
            <person name="Nakamura H."/>
            <person name="Mori M."/>
            <person name="Yoshida Y."/>
            <person name="Ohtoshi R."/>
            <person name="Malay A.D."/>
            <person name="Moran D.A.P."/>
            <person name="Tomita M."/>
            <person name="Numata K."/>
            <person name="Arakawa K."/>
        </authorList>
    </citation>
    <scope>NUCLEOTIDE SEQUENCE</scope>
</reference>
<dbReference type="EMBL" id="BMAU01021300">
    <property type="protein sequence ID" value="GFY10649.1"/>
    <property type="molecule type" value="Genomic_DNA"/>
</dbReference>
<gene>
    <name evidence="1" type="ORF">TNCV_2194701</name>
</gene>